<feature type="compositionally biased region" description="Basic and acidic residues" evidence="3">
    <location>
        <begin position="658"/>
        <end position="682"/>
    </location>
</feature>
<feature type="compositionally biased region" description="Low complexity" evidence="3">
    <location>
        <begin position="329"/>
        <end position="341"/>
    </location>
</feature>
<feature type="region of interest" description="Disordered" evidence="3">
    <location>
        <begin position="313"/>
        <end position="347"/>
    </location>
</feature>
<protein>
    <recommendedName>
        <fullName evidence="4">RRM domain-containing protein</fullName>
    </recommendedName>
</protein>
<comment type="similarity">
    <text evidence="1">Belongs to the RRM CPSF6/7 family.</text>
</comment>
<dbReference type="SUPFAM" id="SSF54928">
    <property type="entry name" value="RNA-binding domain, RBD"/>
    <property type="match status" value="1"/>
</dbReference>
<evidence type="ECO:0000256" key="3">
    <source>
        <dbReference type="SAM" id="MobiDB-lite"/>
    </source>
</evidence>
<comment type="caution">
    <text evidence="5">The sequence shown here is derived from an EMBL/GenBank/DDBJ whole genome shotgun (WGS) entry which is preliminary data.</text>
</comment>
<feature type="region of interest" description="Disordered" evidence="3">
    <location>
        <begin position="63"/>
        <end position="95"/>
    </location>
</feature>
<dbReference type="SMR" id="A0A1J6I7W0"/>
<feature type="compositionally biased region" description="Basic and acidic residues" evidence="3">
    <location>
        <begin position="521"/>
        <end position="638"/>
    </location>
</feature>
<dbReference type="KEGG" id="nau:109229016"/>
<dbReference type="EMBL" id="MJEQ01037189">
    <property type="protein sequence ID" value="OIT00524.1"/>
    <property type="molecule type" value="Genomic_DNA"/>
</dbReference>
<organism evidence="5 6">
    <name type="scientific">Nicotiana attenuata</name>
    <name type="common">Coyote tobacco</name>
    <dbReference type="NCBI Taxonomy" id="49451"/>
    <lineage>
        <taxon>Eukaryota</taxon>
        <taxon>Viridiplantae</taxon>
        <taxon>Streptophyta</taxon>
        <taxon>Embryophyta</taxon>
        <taxon>Tracheophyta</taxon>
        <taxon>Spermatophyta</taxon>
        <taxon>Magnoliopsida</taxon>
        <taxon>eudicotyledons</taxon>
        <taxon>Gunneridae</taxon>
        <taxon>Pentapetalae</taxon>
        <taxon>asterids</taxon>
        <taxon>lamiids</taxon>
        <taxon>Solanales</taxon>
        <taxon>Solanaceae</taxon>
        <taxon>Nicotianoideae</taxon>
        <taxon>Nicotianeae</taxon>
        <taxon>Nicotiana</taxon>
    </lineage>
</organism>
<dbReference type="GO" id="GO:0003723">
    <property type="term" value="F:RNA binding"/>
    <property type="evidence" value="ECO:0007669"/>
    <property type="project" value="UniProtKB-UniRule"/>
</dbReference>
<dbReference type="Gene3D" id="3.30.70.330">
    <property type="match status" value="1"/>
</dbReference>
<dbReference type="SMART" id="SM00360">
    <property type="entry name" value="RRM"/>
    <property type="match status" value="1"/>
</dbReference>
<evidence type="ECO:0000256" key="2">
    <source>
        <dbReference type="PROSITE-ProRule" id="PRU00176"/>
    </source>
</evidence>
<dbReference type="InterPro" id="IPR012677">
    <property type="entry name" value="Nucleotide-bd_a/b_plait_sf"/>
</dbReference>
<feature type="region of interest" description="Disordered" evidence="3">
    <location>
        <begin position="496"/>
        <end position="682"/>
    </location>
</feature>
<evidence type="ECO:0000259" key="4">
    <source>
        <dbReference type="PROSITE" id="PS50102"/>
    </source>
</evidence>
<evidence type="ECO:0000256" key="1">
    <source>
        <dbReference type="ARBA" id="ARBA00006265"/>
    </source>
</evidence>
<dbReference type="OrthoDB" id="439808at2759"/>
<keyword evidence="6" id="KW-1185">Reference proteome</keyword>
<dbReference type="PROSITE" id="PS50102">
    <property type="entry name" value="RRM"/>
    <property type="match status" value="1"/>
</dbReference>
<accession>A0A1J6I7W0</accession>
<keyword evidence="2" id="KW-0694">RNA-binding</keyword>
<dbReference type="GO" id="GO:0006397">
    <property type="term" value="P:mRNA processing"/>
    <property type="evidence" value="ECO:0007669"/>
    <property type="project" value="UniProtKB-KW"/>
</dbReference>
<dbReference type="GO" id="GO:0005634">
    <property type="term" value="C:nucleus"/>
    <property type="evidence" value="ECO:0007669"/>
    <property type="project" value="UniProtKB-SubCell"/>
</dbReference>
<dbReference type="OMA" id="CTRQNLN"/>
<evidence type="ECO:0000313" key="5">
    <source>
        <dbReference type="EMBL" id="OIT00524.1"/>
    </source>
</evidence>
<feature type="domain" description="RRM" evidence="4">
    <location>
        <begin position="216"/>
        <end position="294"/>
    </location>
</feature>
<sequence length="682" mass="72639">MDENEGGEPIEQFHRNEAISAVADDNFLVEEDDDYEDLYNDVNVGENFLQSLRKNEDLVVSKKDEVEKKPELSPPAATFPPPAVAESGGGNVQVEPKPVKEEDVASGVSARGGSVGAAAGPGVSAGGGFRVELNRPSEGKMGDLAERMVSSNVPNQVMVQQPNAGGVAAVGNAGNVGNSGNGNFVRQGGVNVNGAGNIVGGGGGASGGGGGGGGGAILFVGDLHWWTTDAELEVELSKYGLVKEVKFFEEKASGKSKGYCQVEFHDSSAASACKEGMNGHVFNGRPCVVAFASSPYNVKRMGEAQVNRNQQVAQTATPQARRGPADVAGNKIGNNNTATGGNYQGGGDGNRGYGRGNWGRGGPQGMGNRGPVGPMRNRPGGIGGRGLMGNGGGGFGQGMGGAPPLLHPQSMMGQGFDPAFGGGPMGRMGGYGGFPGGPAPPFPGMLSSFPPVGGVGMPGVAPHVNPAFFGRGMPMNGMGMMPGAGMEGPNMGMWSDPNAGGWAGDEHGGRVGESSYAEEAGSDHQYGEVTHDRGAWPNNLKDKDRGSERDWSGSTDRKHRDGREPSYDRDMAREKDRGNDHDYSERRYRDDRDVARDRERDRDRERSRERGRDRERDRDRHRDDRDRYADHLRYKDREQEYDDDERGRSSRGHSKSRLSHEEDHRSRSRDADYGKRRRITSE</sequence>
<dbReference type="CDD" id="cd12372">
    <property type="entry name" value="RRM_CFIm68_CFIm59"/>
    <property type="match status" value="1"/>
</dbReference>
<dbReference type="InterPro" id="IPR000504">
    <property type="entry name" value="RRM_dom"/>
</dbReference>
<dbReference type="Proteomes" id="UP000187609">
    <property type="component" value="Unassembled WGS sequence"/>
</dbReference>
<dbReference type="InterPro" id="IPR035979">
    <property type="entry name" value="RBD_domain_sf"/>
</dbReference>
<name>A0A1J6I7W0_NICAT</name>
<evidence type="ECO:0000313" key="6">
    <source>
        <dbReference type="Proteomes" id="UP000187609"/>
    </source>
</evidence>
<dbReference type="STRING" id="49451.A0A1J6I7W0"/>
<proteinExistence type="inferred from homology"/>
<gene>
    <name evidence="5" type="ORF">A4A49_02358</name>
</gene>
<reference evidence="5" key="1">
    <citation type="submission" date="2016-11" db="EMBL/GenBank/DDBJ databases">
        <title>The genome of Nicotiana attenuata.</title>
        <authorList>
            <person name="Xu S."/>
            <person name="Brockmoeller T."/>
            <person name="Gaquerel E."/>
            <person name="Navarro A."/>
            <person name="Kuhl H."/>
            <person name="Gase K."/>
            <person name="Ling Z."/>
            <person name="Zhou W."/>
            <person name="Kreitzer C."/>
            <person name="Stanke M."/>
            <person name="Tang H."/>
            <person name="Lyons E."/>
            <person name="Pandey P."/>
            <person name="Pandey S.P."/>
            <person name="Timmermann B."/>
            <person name="Baldwin I.T."/>
        </authorList>
    </citation>
    <scope>NUCLEOTIDE SEQUENCE [LARGE SCALE GENOMIC DNA]</scope>
    <source>
        <strain evidence="5">UT</strain>
    </source>
</reference>
<dbReference type="InterPro" id="IPR034772">
    <property type="entry name" value="CPSF6/7"/>
</dbReference>
<dbReference type="Pfam" id="PF00076">
    <property type="entry name" value="RRM_1"/>
    <property type="match status" value="1"/>
</dbReference>
<dbReference type="Gramene" id="OIT00524">
    <property type="protein sequence ID" value="OIT00524"/>
    <property type="gene ID" value="A4A49_02358"/>
</dbReference>
<dbReference type="PANTHER" id="PTHR23204">
    <property type="entry name" value="CLEAVAGE AND POLYADENYLATION SPECIFIC FACTOR"/>
    <property type="match status" value="1"/>
</dbReference>
<dbReference type="AlphaFoldDB" id="A0A1J6I7W0"/>